<dbReference type="PROSITE" id="PS51273">
    <property type="entry name" value="GATASE_TYPE_1"/>
    <property type="match status" value="1"/>
</dbReference>
<dbReference type="InterPro" id="IPR029062">
    <property type="entry name" value="Class_I_gatase-like"/>
</dbReference>
<evidence type="ECO:0000256" key="3">
    <source>
        <dbReference type="ARBA" id="ARBA00055068"/>
    </source>
</evidence>
<sequence length="277" mass="29620">MPTTNQRHVHFMNNALLVSPIKPLVAIAADRVERYGHQAHTLLHGYVNAVALVSGGLPLALPADEAAIDFASLIAHVDGIVLTGSPSNIAPHHYGKESNPEGSMLDPARDATVLPLVKKLVAAGVPVLGICRGFQEMNVAWGGTLNVAVHERPGAIDHREGDQSRPIKDWYQDSHSIDIIPGGVLAGLCAEQSVLVNSLHHQGVENLGKGLKVEAIAPDGLIEAFSVEGAPSFALALQWHPEMRVEDSDFARAIFEAFGEACRQRSNIRAEACKASR</sequence>
<dbReference type="Gene3D" id="3.40.50.880">
    <property type="match status" value="1"/>
</dbReference>
<dbReference type="InterPro" id="IPR011697">
    <property type="entry name" value="Peptidase_C26"/>
</dbReference>
<organism evidence="6 7">
    <name type="scientific">Pseudomonas fluorescens</name>
    <dbReference type="NCBI Taxonomy" id="294"/>
    <lineage>
        <taxon>Bacteria</taxon>
        <taxon>Pseudomonadati</taxon>
        <taxon>Pseudomonadota</taxon>
        <taxon>Gammaproteobacteria</taxon>
        <taxon>Pseudomonadales</taxon>
        <taxon>Pseudomonadaceae</taxon>
        <taxon>Pseudomonas</taxon>
    </lineage>
</organism>
<dbReference type="PANTHER" id="PTHR43235">
    <property type="entry name" value="GLUTAMINE AMIDOTRANSFERASE PB2B2.05-RELATED"/>
    <property type="match status" value="1"/>
</dbReference>
<dbReference type="OrthoDB" id="9813383at2"/>
<dbReference type="SUPFAM" id="SSF52317">
    <property type="entry name" value="Class I glutamine amidotransferase-like"/>
    <property type="match status" value="1"/>
</dbReference>
<comment type="pathway">
    <text evidence="4">Amine and polyamine degradation; putrescine degradation; 4-aminobutanoate from putrescine: step 4/4.</text>
</comment>
<dbReference type="GO" id="GO:0005829">
    <property type="term" value="C:cytosol"/>
    <property type="evidence" value="ECO:0007669"/>
    <property type="project" value="TreeGrafter"/>
</dbReference>
<dbReference type="GO" id="GO:0006598">
    <property type="term" value="P:polyamine catabolic process"/>
    <property type="evidence" value="ECO:0007669"/>
    <property type="project" value="TreeGrafter"/>
</dbReference>
<evidence type="ECO:0000313" key="7">
    <source>
        <dbReference type="Proteomes" id="UP000375525"/>
    </source>
</evidence>
<dbReference type="FunFam" id="3.40.50.880:FF:000030">
    <property type="entry name" value="Gamma-glutamyl-gamma-aminobutyrate hydrolase PuuD"/>
    <property type="match status" value="1"/>
</dbReference>
<dbReference type="CDD" id="cd01745">
    <property type="entry name" value="GATase1_2"/>
    <property type="match status" value="1"/>
</dbReference>
<evidence type="ECO:0000256" key="4">
    <source>
        <dbReference type="ARBA" id="ARBA00060634"/>
    </source>
</evidence>
<dbReference type="EMBL" id="CABVIH010000017">
    <property type="protein sequence ID" value="VVP15303.1"/>
    <property type="molecule type" value="Genomic_DNA"/>
</dbReference>
<proteinExistence type="inferred from homology"/>
<gene>
    <name evidence="6" type="primary">puuD_2</name>
    <name evidence="6" type="ORF">PS880_03529</name>
</gene>
<dbReference type="GO" id="GO:0033969">
    <property type="term" value="F:gamma-glutamyl-gamma-aminobutyrate hydrolase activity"/>
    <property type="evidence" value="ECO:0007669"/>
    <property type="project" value="UniProtKB-EC"/>
</dbReference>
<dbReference type="Pfam" id="PF07722">
    <property type="entry name" value="Peptidase_C26"/>
    <property type="match status" value="1"/>
</dbReference>
<reference evidence="6 7" key="1">
    <citation type="submission" date="2019-09" db="EMBL/GenBank/DDBJ databases">
        <authorList>
            <person name="Chandra G."/>
            <person name="Truman W A."/>
        </authorList>
    </citation>
    <scope>NUCLEOTIDE SEQUENCE [LARGE SCALE GENOMIC DNA]</scope>
    <source>
        <strain evidence="6">PS880</strain>
    </source>
</reference>
<dbReference type="AlphaFoldDB" id="A0A5E7LT94"/>
<keyword evidence="6" id="KW-0378">Hydrolase</keyword>
<comment type="function">
    <text evidence="3">Involved in the breakdown of putrescine via hydrolysis of the gamma-glutamyl linkage of gamma-glutamyl-gamma-aminobutyrate.</text>
</comment>
<evidence type="ECO:0000313" key="6">
    <source>
        <dbReference type="EMBL" id="VVP15303.1"/>
    </source>
</evidence>
<accession>A0A5E7LT94</accession>
<dbReference type="PANTHER" id="PTHR43235:SF1">
    <property type="entry name" value="GLUTAMINE AMIDOTRANSFERASE PB2B2.05-RELATED"/>
    <property type="match status" value="1"/>
</dbReference>
<dbReference type="InterPro" id="IPR044668">
    <property type="entry name" value="PuuD-like"/>
</dbReference>
<comment type="similarity">
    <text evidence="1">Belongs to the peptidase C26 family.</text>
</comment>
<evidence type="ECO:0000256" key="2">
    <source>
        <dbReference type="ARBA" id="ARBA00052718"/>
    </source>
</evidence>
<name>A0A5E7LT94_PSEFL</name>
<evidence type="ECO:0000256" key="1">
    <source>
        <dbReference type="ARBA" id="ARBA00011083"/>
    </source>
</evidence>
<protein>
    <recommendedName>
        <fullName evidence="5">gamma-glutamyl-gamma-aminobutyrate hydrolase</fullName>
        <ecNumber evidence="5">3.5.1.94</ecNumber>
    </recommendedName>
</protein>
<dbReference type="EC" id="3.5.1.94" evidence="5"/>
<comment type="catalytic activity">
    <reaction evidence="2">
        <text>4-(gamma-L-glutamylamino)butanoate + H2O = 4-aminobutanoate + L-glutamate</text>
        <dbReference type="Rhea" id="RHEA:19737"/>
        <dbReference type="ChEBI" id="CHEBI:15377"/>
        <dbReference type="ChEBI" id="CHEBI:29985"/>
        <dbReference type="ChEBI" id="CHEBI:58800"/>
        <dbReference type="ChEBI" id="CHEBI:59888"/>
        <dbReference type="EC" id="3.5.1.94"/>
    </reaction>
</comment>
<evidence type="ECO:0000256" key="5">
    <source>
        <dbReference type="ARBA" id="ARBA00066788"/>
    </source>
</evidence>
<dbReference type="Proteomes" id="UP000375525">
    <property type="component" value="Unassembled WGS sequence"/>
</dbReference>